<proteinExistence type="predicted"/>
<dbReference type="OrthoDB" id="886772at2"/>
<evidence type="ECO:0000313" key="3">
    <source>
        <dbReference type="Proteomes" id="UP000270291"/>
    </source>
</evidence>
<protein>
    <recommendedName>
        <fullName evidence="4">T9SS C-terminal target domain-containing protein</fullName>
    </recommendedName>
</protein>
<reference evidence="2 3" key="1">
    <citation type="submission" date="2018-12" db="EMBL/GenBank/DDBJ databases">
        <authorList>
            <person name="Feng G."/>
            <person name="Zhu H."/>
        </authorList>
    </citation>
    <scope>NUCLEOTIDE SEQUENCE [LARGE SCALE GENOMIC DNA]</scope>
    <source>
        <strain evidence="2 3">LMG 26000</strain>
    </source>
</reference>
<gene>
    <name evidence="2" type="ORF">EI293_12590</name>
</gene>
<evidence type="ECO:0008006" key="4">
    <source>
        <dbReference type="Google" id="ProtNLM"/>
    </source>
</evidence>
<feature type="chain" id="PRO_5018660107" description="T9SS C-terminal target domain-containing protein" evidence="1">
    <location>
        <begin position="38"/>
        <end position="146"/>
    </location>
</feature>
<keyword evidence="1" id="KW-0732">Signal</keyword>
<dbReference type="EMBL" id="RWIU01000004">
    <property type="protein sequence ID" value="RSK42633.1"/>
    <property type="molecule type" value="Genomic_DNA"/>
</dbReference>
<keyword evidence="3" id="KW-1185">Reference proteome</keyword>
<accession>A0A3R9UY40</accession>
<evidence type="ECO:0000313" key="2">
    <source>
        <dbReference type="EMBL" id="RSK42633.1"/>
    </source>
</evidence>
<dbReference type="Proteomes" id="UP000270291">
    <property type="component" value="Unassembled WGS sequence"/>
</dbReference>
<sequence length="146" mass="15493">MRYFPATASAAIARLFARSLVLAGVGLGLAAAHPAQAQQTASVTISSPDAESIRVRIDNATGQPGRVQVVSLGSGQVLFNQAYDAPAYGHRFNFRPLPTGRYLLLLHAAGTEYRYTLQVQRGPAGPAVSVRHLKARGPMLLLADAK</sequence>
<name>A0A3R9UY40_9BACT</name>
<organism evidence="2 3">
    <name type="scientific">Hymenobacter perfusus</name>
    <dbReference type="NCBI Taxonomy" id="1236770"/>
    <lineage>
        <taxon>Bacteria</taxon>
        <taxon>Pseudomonadati</taxon>
        <taxon>Bacteroidota</taxon>
        <taxon>Cytophagia</taxon>
        <taxon>Cytophagales</taxon>
        <taxon>Hymenobacteraceae</taxon>
        <taxon>Hymenobacter</taxon>
    </lineage>
</organism>
<evidence type="ECO:0000256" key="1">
    <source>
        <dbReference type="SAM" id="SignalP"/>
    </source>
</evidence>
<dbReference type="AlphaFoldDB" id="A0A3R9UY40"/>
<dbReference type="RefSeq" id="WP_125438260.1">
    <property type="nucleotide sequence ID" value="NZ_RWIU01000004.1"/>
</dbReference>
<feature type="signal peptide" evidence="1">
    <location>
        <begin position="1"/>
        <end position="37"/>
    </location>
</feature>
<comment type="caution">
    <text evidence="2">The sequence shown here is derived from an EMBL/GenBank/DDBJ whole genome shotgun (WGS) entry which is preliminary data.</text>
</comment>